<dbReference type="AlphaFoldDB" id="A0A844G1P8"/>
<evidence type="ECO:0000313" key="3">
    <source>
        <dbReference type="Proteomes" id="UP000435649"/>
    </source>
</evidence>
<evidence type="ECO:0000256" key="1">
    <source>
        <dbReference type="ARBA" id="ARBA00006479"/>
    </source>
</evidence>
<dbReference type="RefSeq" id="WP_106053601.1">
    <property type="nucleotide sequence ID" value="NZ_CALXOB010000025.1"/>
</dbReference>
<dbReference type="PANTHER" id="PTHR18964:SF149">
    <property type="entry name" value="BIFUNCTIONAL UDP-N-ACETYLGLUCOSAMINE 2-EPIMERASE_N-ACETYLMANNOSAMINE KINASE"/>
    <property type="match status" value="1"/>
</dbReference>
<name>A0A844G1P8_9BACT</name>
<reference evidence="2 3" key="1">
    <citation type="submission" date="2019-08" db="EMBL/GenBank/DDBJ databases">
        <title>In-depth cultivation of the pig gut microbiome towards novel bacterial diversity and tailored functional studies.</title>
        <authorList>
            <person name="Wylensek D."/>
            <person name="Hitch T.C.A."/>
            <person name="Clavel T."/>
        </authorList>
    </citation>
    <scope>NUCLEOTIDE SEQUENCE [LARGE SCALE GENOMIC DNA]</scope>
    <source>
        <strain evidence="2 3">BBE-744-WT-12</strain>
    </source>
</reference>
<comment type="caution">
    <text evidence="2">The sequence shown here is derived from an EMBL/GenBank/DDBJ whole genome shotgun (WGS) entry which is preliminary data.</text>
</comment>
<keyword evidence="3" id="KW-1185">Reference proteome</keyword>
<dbReference type="Pfam" id="PF00480">
    <property type="entry name" value="ROK"/>
    <property type="match status" value="1"/>
</dbReference>
<evidence type="ECO:0000313" key="2">
    <source>
        <dbReference type="EMBL" id="MST97073.1"/>
    </source>
</evidence>
<proteinExistence type="inferred from homology"/>
<dbReference type="InterPro" id="IPR043129">
    <property type="entry name" value="ATPase_NBD"/>
</dbReference>
<dbReference type="Gene3D" id="3.30.420.40">
    <property type="match status" value="2"/>
</dbReference>
<sequence length="327" mass="33468">MEKNFLLGLDVGGTKCACILGAAVSGGGIEILDKVKFPTAEAGTPRQCLERMAELGLELCSRHGVAHERLRGCGVSCGGPLDSRRGVIQSPPNLPGWDEVPAVDILGGRLGIPVRLQNDANAGAVAEWKFGAGRGVRNMVFLTFGTGLGAGLILDGRLYSGIGDSAGECGHIRLAPFGPVGFGKAGSFEGFCSGGGIAQLAAVRVREQLQLGNRVAWCPSPEAIPGLNAKIVGDAAGAGDPLALAVYAECGAYLGRGLAVLIDLLNPELIVIGSVFARSESLLRPAMERSIAEEALPGAAARCRVVPAALGEAIGDYAALALALGEY</sequence>
<dbReference type="PANTHER" id="PTHR18964">
    <property type="entry name" value="ROK (REPRESSOR, ORF, KINASE) FAMILY"/>
    <property type="match status" value="1"/>
</dbReference>
<organism evidence="2 3">
    <name type="scientific">Victivallis lenta</name>
    <dbReference type="NCBI Taxonomy" id="2606640"/>
    <lineage>
        <taxon>Bacteria</taxon>
        <taxon>Pseudomonadati</taxon>
        <taxon>Lentisphaerota</taxon>
        <taxon>Lentisphaeria</taxon>
        <taxon>Victivallales</taxon>
        <taxon>Victivallaceae</taxon>
        <taxon>Victivallis</taxon>
    </lineage>
</organism>
<accession>A0A844G1P8</accession>
<dbReference type="SUPFAM" id="SSF53067">
    <property type="entry name" value="Actin-like ATPase domain"/>
    <property type="match status" value="1"/>
</dbReference>
<dbReference type="InterPro" id="IPR000600">
    <property type="entry name" value="ROK"/>
</dbReference>
<comment type="similarity">
    <text evidence="1">Belongs to the ROK (NagC/XylR) family.</text>
</comment>
<dbReference type="CDD" id="cd23763">
    <property type="entry name" value="ASKHA_ATPase_ROK"/>
    <property type="match status" value="1"/>
</dbReference>
<protein>
    <submittedName>
        <fullName evidence="2">ROK family protein</fullName>
    </submittedName>
</protein>
<dbReference type="Proteomes" id="UP000435649">
    <property type="component" value="Unassembled WGS sequence"/>
</dbReference>
<gene>
    <name evidence="2" type="ORF">FYJ85_08460</name>
</gene>
<dbReference type="EMBL" id="VUNS01000007">
    <property type="protein sequence ID" value="MST97073.1"/>
    <property type="molecule type" value="Genomic_DNA"/>
</dbReference>